<dbReference type="GO" id="GO:0006313">
    <property type="term" value="P:DNA transposition"/>
    <property type="evidence" value="ECO:0007669"/>
    <property type="project" value="InterPro"/>
</dbReference>
<dbReference type="RefSeq" id="WP_085944180.1">
    <property type="nucleotide sequence ID" value="NZ_CABEIC010000002.1"/>
</dbReference>
<dbReference type="NCBIfam" id="NF033516">
    <property type="entry name" value="transpos_IS3"/>
    <property type="match status" value="1"/>
</dbReference>
<dbReference type="InterPro" id="IPR001584">
    <property type="entry name" value="Integrase_cat-core"/>
</dbReference>
<dbReference type="InterPro" id="IPR009057">
    <property type="entry name" value="Homeodomain-like_sf"/>
</dbReference>
<name>A0AAD0KBC4_9ACTN</name>
<dbReference type="InterPro" id="IPR002514">
    <property type="entry name" value="Transposase_8"/>
</dbReference>
<feature type="coiled-coil region" evidence="2">
    <location>
        <begin position="54"/>
        <end position="88"/>
    </location>
</feature>
<evidence type="ECO:0000256" key="1">
    <source>
        <dbReference type="ARBA" id="ARBA00002286"/>
    </source>
</evidence>
<dbReference type="Gene3D" id="3.30.420.10">
    <property type="entry name" value="Ribonuclease H-like superfamily/Ribonuclease H"/>
    <property type="match status" value="1"/>
</dbReference>
<protein>
    <submittedName>
        <fullName evidence="4">IS3 family transposase</fullName>
    </submittedName>
</protein>
<organism evidence="4 5">
    <name type="scientific">Gordonia terrae</name>
    <dbReference type="NCBI Taxonomy" id="2055"/>
    <lineage>
        <taxon>Bacteria</taxon>
        <taxon>Bacillati</taxon>
        <taxon>Actinomycetota</taxon>
        <taxon>Actinomycetes</taxon>
        <taxon>Mycobacteriales</taxon>
        <taxon>Gordoniaceae</taxon>
        <taxon>Gordonia</taxon>
    </lineage>
</organism>
<dbReference type="Pfam" id="PF01527">
    <property type="entry name" value="HTH_Tnp_1"/>
    <property type="match status" value="1"/>
</dbReference>
<proteinExistence type="predicted"/>
<dbReference type="Pfam" id="PF13683">
    <property type="entry name" value="rve_3"/>
    <property type="match status" value="1"/>
</dbReference>
<dbReference type="GO" id="GO:0015074">
    <property type="term" value="P:DNA integration"/>
    <property type="evidence" value="ECO:0007669"/>
    <property type="project" value="InterPro"/>
</dbReference>
<dbReference type="InterPro" id="IPR025948">
    <property type="entry name" value="HTH-like_dom"/>
</dbReference>
<dbReference type="InterPro" id="IPR048020">
    <property type="entry name" value="Transpos_IS3"/>
</dbReference>
<dbReference type="PANTHER" id="PTHR47515:SF1">
    <property type="entry name" value="BLR2054 PROTEIN"/>
    <property type="match status" value="1"/>
</dbReference>
<dbReference type="PROSITE" id="PS50994">
    <property type="entry name" value="INTEGRASE"/>
    <property type="match status" value="1"/>
</dbReference>
<dbReference type="PANTHER" id="PTHR47515">
    <property type="entry name" value="LOW CALCIUM RESPONSE LOCUS PROTEIN T"/>
    <property type="match status" value="1"/>
</dbReference>
<dbReference type="Pfam" id="PF00665">
    <property type="entry name" value="rve"/>
    <property type="match status" value="1"/>
</dbReference>
<dbReference type="AlphaFoldDB" id="A0AAD0KBC4"/>
<keyword evidence="2" id="KW-0175">Coiled coil</keyword>
<dbReference type="Proteomes" id="UP000247118">
    <property type="component" value="Chromosome"/>
</dbReference>
<dbReference type="Gene3D" id="1.10.10.60">
    <property type="entry name" value="Homeodomain-like"/>
    <property type="match status" value="1"/>
</dbReference>
<dbReference type="GO" id="GO:0003677">
    <property type="term" value="F:DNA binding"/>
    <property type="evidence" value="ECO:0007669"/>
    <property type="project" value="InterPro"/>
</dbReference>
<reference evidence="4 5" key="1">
    <citation type="submission" date="2018-05" db="EMBL/GenBank/DDBJ databases">
        <title>Complete genome sequence of Gordonia terrae NRRL B-16283.</title>
        <authorList>
            <person name="Garlena R.A."/>
            <person name="Russell D.A."/>
            <person name="Hatfull G.F."/>
        </authorList>
    </citation>
    <scope>NUCLEOTIDE SEQUENCE [LARGE SCALE GENOMIC DNA]</scope>
    <source>
        <strain evidence="4 5">NRRL B-16283</strain>
    </source>
</reference>
<evidence type="ECO:0000313" key="5">
    <source>
        <dbReference type="Proteomes" id="UP000247118"/>
    </source>
</evidence>
<accession>A0AAD0KBC4</accession>
<dbReference type="GO" id="GO:0004803">
    <property type="term" value="F:transposase activity"/>
    <property type="evidence" value="ECO:0007669"/>
    <property type="project" value="InterPro"/>
</dbReference>
<evidence type="ECO:0000313" key="4">
    <source>
        <dbReference type="EMBL" id="AWO85123.1"/>
    </source>
</evidence>
<sequence length="381" mass="43098">MAGRKRHSAEDIVRKLRRADELAAEGKNGEEIAADLEVSAATLYNWRRQYGGMDADAAKELKELREQNGRLKRLLADAELEKDALREIAKGKILSPTAKRAAIDMLKDVKNMSERMACSVVGLSRSTYRRLPLAQTPADPDAGMRAQLRTYARKHPRHGFRRAWAHLRFDDGIEVNKKKVHRLWTEEGLQVRRAPRRKRAGQSSVPIVAPDAPKVVWALDFQFDSTVDGKKVKIASMVDEHTRMSLLNIVDRSITADRLVEELEKTFAIWGGPPMVLRMDNGPEFISEALQACCAGSVGISYIPPGTPWNNGFIESFNNRLRDECLNRNCWPTLLEARVVIDDFKDDHNHRHRHSALGYQTPAEYAARCTHQHHPVGCEID</sequence>
<dbReference type="Pfam" id="PF13276">
    <property type="entry name" value="HTH_21"/>
    <property type="match status" value="1"/>
</dbReference>
<feature type="domain" description="Integrase catalytic" evidence="3">
    <location>
        <begin position="209"/>
        <end position="370"/>
    </location>
</feature>
<dbReference type="InterPro" id="IPR012337">
    <property type="entry name" value="RNaseH-like_sf"/>
</dbReference>
<dbReference type="SUPFAM" id="SSF46689">
    <property type="entry name" value="Homeodomain-like"/>
    <property type="match status" value="1"/>
</dbReference>
<gene>
    <name evidence="4" type="ORF">DLJ61_17850</name>
</gene>
<dbReference type="InterPro" id="IPR036397">
    <property type="entry name" value="RNaseH_sf"/>
</dbReference>
<dbReference type="SUPFAM" id="SSF53098">
    <property type="entry name" value="Ribonuclease H-like"/>
    <property type="match status" value="1"/>
</dbReference>
<dbReference type="GeneID" id="32689662"/>
<evidence type="ECO:0000259" key="3">
    <source>
        <dbReference type="PROSITE" id="PS50994"/>
    </source>
</evidence>
<evidence type="ECO:0000256" key="2">
    <source>
        <dbReference type="SAM" id="Coils"/>
    </source>
</evidence>
<dbReference type="EMBL" id="CP029604">
    <property type="protein sequence ID" value="AWO85123.1"/>
    <property type="molecule type" value="Genomic_DNA"/>
</dbReference>
<comment type="function">
    <text evidence="1">Involved in the transposition of the insertion sequence.</text>
</comment>